<keyword evidence="1 3" id="KW-0238">DNA-binding</keyword>
<dbReference type="Proteomes" id="UP000254848">
    <property type="component" value="Unassembled WGS sequence"/>
</dbReference>
<dbReference type="SUPFAM" id="SSF52172">
    <property type="entry name" value="CheY-like"/>
    <property type="match status" value="1"/>
</dbReference>
<evidence type="ECO:0000313" key="3">
    <source>
        <dbReference type="EMBL" id="RDK90068.1"/>
    </source>
</evidence>
<proteinExistence type="predicted"/>
<evidence type="ECO:0000259" key="2">
    <source>
        <dbReference type="PROSITE" id="PS50043"/>
    </source>
</evidence>
<gene>
    <name evidence="3" type="ORF">C8D90_106277</name>
</gene>
<dbReference type="Pfam" id="PF00196">
    <property type="entry name" value="GerE"/>
    <property type="match status" value="1"/>
</dbReference>
<dbReference type="InterPro" id="IPR011006">
    <property type="entry name" value="CheY-like_superfamily"/>
</dbReference>
<dbReference type="InterPro" id="IPR016032">
    <property type="entry name" value="Sig_transdc_resp-reg_C-effctor"/>
</dbReference>
<protein>
    <submittedName>
        <fullName evidence="3">DNA-binding NarL/FixJ family response regulator</fullName>
    </submittedName>
</protein>
<evidence type="ECO:0000256" key="1">
    <source>
        <dbReference type="ARBA" id="ARBA00023125"/>
    </source>
</evidence>
<dbReference type="PROSITE" id="PS50043">
    <property type="entry name" value="HTH_LUXR_2"/>
    <property type="match status" value="1"/>
</dbReference>
<organism evidence="3 4">
    <name type="scientific">Enterobacillus tribolii</name>
    <dbReference type="NCBI Taxonomy" id="1487935"/>
    <lineage>
        <taxon>Bacteria</taxon>
        <taxon>Pseudomonadati</taxon>
        <taxon>Pseudomonadota</taxon>
        <taxon>Gammaproteobacteria</taxon>
        <taxon>Enterobacterales</taxon>
        <taxon>Hafniaceae</taxon>
        <taxon>Enterobacillus</taxon>
    </lineage>
</organism>
<dbReference type="SMART" id="SM00421">
    <property type="entry name" value="HTH_LUXR"/>
    <property type="match status" value="1"/>
</dbReference>
<comment type="caution">
    <text evidence="3">The sequence shown here is derived from an EMBL/GenBank/DDBJ whole genome shotgun (WGS) entry which is preliminary data.</text>
</comment>
<keyword evidence="4" id="KW-1185">Reference proteome</keyword>
<dbReference type="EMBL" id="QRAP01000006">
    <property type="protein sequence ID" value="RDK90068.1"/>
    <property type="molecule type" value="Genomic_DNA"/>
</dbReference>
<accession>A0A370QP32</accession>
<feature type="domain" description="HTH luxR-type" evidence="2">
    <location>
        <begin position="109"/>
        <end position="174"/>
    </location>
</feature>
<reference evidence="3 4" key="1">
    <citation type="submission" date="2018-07" db="EMBL/GenBank/DDBJ databases">
        <title>Genomic Encyclopedia of Type Strains, Phase IV (KMG-IV): sequencing the most valuable type-strain genomes for metagenomic binning, comparative biology and taxonomic classification.</title>
        <authorList>
            <person name="Goeker M."/>
        </authorList>
    </citation>
    <scope>NUCLEOTIDE SEQUENCE [LARGE SCALE GENOMIC DNA]</scope>
    <source>
        <strain evidence="3 4">DSM 103736</strain>
    </source>
</reference>
<sequence length="178" mass="19537">MLASLDSITLYQHSINDLSSVASDSCQFSADVIFISTGIHNHEAIAVLQFLTRKRESGNGTPVVICLGQENPSLANMLFAFGANNVLSPDVSEQKLQHSLTDIFAAKNTDIPVPRLTYRECQVIQRLMSGYTLTQIAAQTRRNVRTVSAQKCKALAKLDMNMTGELQILAGELNNEPR</sequence>
<evidence type="ECO:0000313" key="4">
    <source>
        <dbReference type="Proteomes" id="UP000254848"/>
    </source>
</evidence>
<name>A0A370QP32_9GAMM</name>
<dbReference type="AlphaFoldDB" id="A0A370QP32"/>
<dbReference type="GO" id="GO:0003677">
    <property type="term" value="F:DNA binding"/>
    <property type="evidence" value="ECO:0007669"/>
    <property type="project" value="UniProtKB-KW"/>
</dbReference>
<dbReference type="Gene3D" id="3.40.50.2300">
    <property type="match status" value="1"/>
</dbReference>
<dbReference type="GO" id="GO:0006355">
    <property type="term" value="P:regulation of DNA-templated transcription"/>
    <property type="evidence" value="ECO:0007669"/>
    <property type="project" value="InterPro"/>
</dbReference>
<dbReference type="SUPFAM" id="SSF46894">
    <property type="entry name" value="C-terminal effector domain of the bipartite response regulators"/>
    <property type="match status" value="1"/>
</dbReference>
<dbReference type="InterPro" id="IPR000792">
    <property type="entry name" value="Tscrpt_reg_LuxR_C"/>
</dbReference>